<dbReference type="NCBIfam" id="TIGR03223">
    <property type="entry name" value="Phn_opern_protn"/>
    <property type="match status" value="1"/>
</dbReference>
<dbReference type="AlphaFoldDB" id="A0A7W7Z4R9"/>
<dbReference type="RefSeq" id="WP_184258359.1">
    <property type="nucleotide sequence ID" value="NZ_JACHIH010000016.1"/>
</dbReference>
<dbReference type="SUPFAM" id="SSF55144">
    <property type="entry name" value="LigT-like"/>
    <property type="match status" value="1"/>
</dbReference>
<dbReference type="EMBL" id="JACHIH010000016">
    <property type="protein sequence ID" value="MBB5047996.1"/>
    <property type="molecule type" value="Genomic_DNA"/>
</dbReference>
<accession>A0A7W7Z4R9</accession>
<dbReference type="Gene3D" id="3.90.1140.10">
    <property type="entry name" value="Cyclic phosphodiesterase"/>
    <property type="match status" value="1"/>
</dbReference>
<name>A0A7W7Z4R9_9BRAD</name>
<comment type="caution">
    <text evidence="1">The sequence shown here is derived from an EMBL/GenBank/DDBJ whole genome shotgun (WGS) entry which is preliminary data.</text>
</comment>
<sequence length="244" mass="26458">MSRFPRYAIYYVPAADSALARFGAALLGYDVHRGAELDFPADVAAAIEDWRELTADPRGYGFHATLKAPFSLAPAQSEAALLAACEDFAAAAPTVPVIEPTVAAISGFIAVVPATVSPQLMDLAQACVTGFDGFRAPLTEQDRARRNPARLTPAQLGYLDRWGYPYVFEQFRFHMTLTGRLPAERQPPVLALLQQRFAALALPELAIDRIALFRQSDAGERFRVIGEFELRPAAAGALPAAARL</sequence>
<protein>
    <submittedName>
        <fullName evidence="1">Putative phosphonate metabolism protein</fullName>
    </submittedName>
</protein>
<dbReference type="Pfam" id="PF06299">
    <property type="entry name" value="DUF1045"/>
    <property type="match status" value="1"/>
</dbReference>
<proteinExistence type="predicted"/>
<dbReference type="PIRSF" id="PIRSF033328">
    <property type="entry name" value="Phest_Mll4975"/>
    <property type="match status" value="1"/>
</dbReference>
<evidence type="ECO:0000313" key="2">
    <source>
        <dbReference type="Proteomes" id="UP000542353"/>
    </source>
</evidence>
<dbReference type="InterPro" id="IPR009389">
    <property type="entry name" value="DUF1045"/>
</dbReference>
<evidence type="ECO:0000313" key="1">
    <source>
        <dbReference type="EMBL" id="MBB5047996.1"/>
    </source>
</evidence>
<reference evidence="1 2" key="1">
    <citation type="submission" date="2020-08" db="EMBL/GenBank/DDBJ databases">
        <title>Genomic Encyclopedia of Type Strains, Phase IV (KMG-IV): sequencing the most valuable type-strain genomes for metagenomic binning, comparative biology and taxonomic classification.</title>
        <authorList>
            <person name="Goeker M."/>
        </authorList>
    </citation>
    <scope>NUCLEOTIDE SEQUENCE [LARGE SCALE GENOMIC DNA]</scope>
    <source>
        <strain evidence="1 2">DSM 12706</strain>
    </source>
</reference>
<organism evidence="1 2">
    <name type="scientific">Rhodopseudomonas rhenobacensis</name>
    <dbReference type="NCBI Taxonomy" id="87461"/>
    <lineage>
        <taxon>Bacteria</taxon>
        <taxon>Pseudomonadati</taxon>
        <taxon>Pseudomonadota</taxon>
        <taxon>Alphaproteobacteria</taxon>
        <taxon>Hyphomicrobiales</taxon>
        <taxon>Nitrobacteraceae</taxon>
        <taxon>Rhodopseudomonas</taxon>
    </lineage>
</organism>
<dbReference type="Proteomes" id="UP000542353">
    <property type="component" value="Unassembled WGS sequence"/>
</dbReference>
<dbReference type="InterPro" id="IPR009097">
    <property type="entry name" value="Cyclic_Pdiesterase"/>
</dbReference>
<keyword evidence="2" id="KW-1185">Reference proteome</keyword>
<gene>
    <name evidence="1" type="ORF">HNR60_002755</name>
</gene>